<evidence type="ECO:0000313" key="2">
    <source>
        <dbReference type="Proteomes" id="UP000253941"/>
    </source>
</evidence>
<dbReference type="AlphaFoldDB" id="A0A369TEX9"/>
<sequence>MAGLVGSRDAEDANDFIQDVASRLANRVDGHKAYLEAVEGTFGVNVDFAQLVKLYGTAPEAAKDRYSPAVCIGTRKQDTESDPDRKHVSTSYVERQNLTMRMSMRRFTRLTNAFSKKVENHCHALALYFVWYNFCRQHKSLGGVSRAMAAGLTDTLHDMEWIVGLIDARAAASGSRGPYKKREND</sequence>
<evidence type="ECO:0000313" key="1">
    <source>
        <dbReference type="EMBL" id="RDD63134.1"/>
    </source>
</evidence>
<evidence type="ECO:0008006" key="3">
    <source>
        <dbReference type="Google" id="ProtNLM"/>
    </source>
</evidence>
<accession>A0A369TEX9</accession>
<dbReference type="EMBL" id="QPMH01000003">
    <property type="protein sequence ID" value="RDD63134.1"/>
    <property type="molecule type" value="Genomic_DNA"/>
</dbReference>
<name>A0A369TEX9_9PROT</name>
<keyword evidence="2" id="KW-1185">Reference proteome</keyword>
<organism evidence="1 2">
    <name type="scientific">Ferruginivarius sediminum</name>
    <dbReference type="NCBI Taxonomy" id="2661937"/>
    <lineage>
        <taxon>Bacteria</taxon>
        <taxon>Pseudomonadati</taxon>
        <taxon>Pseudomonadota</taxon>
        <taxon>Alphaproteobacteria</taxon>
        <taxon>Rhodospirillales</taxon>
        <taxon>Rhodospirillaceae</taxon>
        <taxon>Ferruginivarius</taxon>
    </lineage>
</organism>
<gene>
    <name evidence="1" type="ORF">DRB17_05015</name>
</gene>
<comment type="caution">
    <text evidence="1">The sequence shown here is derived from an EMBL/GenBank/DDBJ whole genome shotgun (WGS) entry which is preliminary data.</text>
</comment>
<proteinExistence type="predicted"/>
<reference evidence="1 2" key="1">
    <citation type="submission" date="2018-07" db="EMBL/GenBank/DDBJ databases">
        <title>Venubactetium sediminum gen. nov., sp. nov., isolated from a marine solar saltern.</title>
        <authorList>
            <person name="Wang S."/>
        </authorList>
    </citation>
    <scope>NUCLEOTIDE SEQUENCE [LARGE SCALE GENOMIC DNA]</scope>
    <source>
        <strain evidence="1 2">WD2A32</strain>
    </source>
</reference>
<dbReference type="Proteomes" id="UP000253941">
    <property type="component" value="Unassembled WGS sequence"/>
</dbReference>
<protein>
    <recommendedName>
        <fullName evidence="3">IS1 family transposase</fullName>
    </recommendedName>
</protein>